<dbReference type="CDD" id="cd00198">
    <property type="entry name" value="vWFA"/>
    <property type="match status" value="1"/>
</dbReference>
<evidence type="ECO:0000313" key="5">
    <source>
        <dbReference type="Proteomes" id="UP001231924"/>
    </source>
</evidence>
<dbReference type="InterPro" id="IPR036465">
    <property type="entry name" value="vWFA_dom_sf"/>
</dbReference>
<dbReference type="PROSITE" id="PS50234">
    <property type="entry name" value="VWFA"/>
    <property type="match status" value="1"/>
</dbReference>
<dbReference type="RefSeq" id="WP_286055553.1">
    <property type="nucleotide sequence ID" value="NZ_JASVWF010000006.1"/>
</dbReference>
<dbReference type="SUPFAM" id="SSF53300">
    <property type="entry name" value="vWA-like"/>
    <property type="match status" value="1"/>
</dbReference>
<feature type="transmembrane region" description="Helical" evidence="1">
    <location>
        <begin position="402"/>
        <end position="422"/>
    </location>
</feature>
<gene>
    <name evidence="4" type="ORF">QRT03_23680</name>
</gene>
<protein>
    <submittedName>
        <fullName evidence="4">VWA domain-containing protein</fullName>
    </submittedName>
</protein>
<evidence type="ECO:0000256" key="1">
    <source>
        <dbReference type="SAM" id="Phobius"/>
    </source>
</evidence>
<proteinExistence type="predicted"/>
<evidence type="ECO:0000313" key="4">
    <source>
        <dbReference type="EMBL" id="MDL5158989.1"/>
    </source>
</evidence>
<dbReference type="EMBL" id="JASVWF010000006">
    <property type="protein sequence ID" value="MDL5158989.1"/>
    <property type="molecule type" value="Genomic_DNA"/>
</dbReference>
<sequence>MTRPLVAACTTTALVLLAALLAIGPASAAPTHGCDGPPLPDVAAGSVTPAALLDSVGTPRPAVSYVFAVDLSRSMQTGGRYDEVRVAMRSFVDALCPGDRLAVVGFAERASTIVPLTEVSAVGDVSARLPEATGANTDVGAGLDLALREVDGVPAGQTTSVVLLTDGTQAAAPTSRYVDASSPGWADLRARAERAGRARPLRAFSIPLSGRTGSELMASALPQTQDLTVAGEGSLKDYLGRLDQDVRLQQAAPLLDRMPGPGVRVSWPPSFSDVDLGSGATTIGVVITNTSPVFPVTLEDPKLTSEDGFDVRSTPLPDVVNLPAGGSQVLPVRLSWTVPFRTSLVPGSGTYSTDLVLSGHVVSNTANGLAALVGRPDQAPTDGDLVDATGTMAGTAPVGLGLGWWLLLLVLVGIVGLAAALLSPRLRGTVTVVVTGPQARTAGGRLDLHRRRHHLSTDDEEPGRLDVPGADVRISVRGRRHRTGRVVRLRVHVRPRSAGDVAGTPRSASIDLPENGRRLVLGLEVQHRLGSVSAEHTSDSTTERIRR</sequence>
<dbReference type="PANTHER" id="PTHR10579">
    <property type="entry name" value="CALCIUM-ACTIVATED CHLORIDE CHANNEL REGULATOR"/>
    <property type="match status" value="1"/>
</dbReference>
<keyword evidence="2" id="KW-0732">Signal</keyword>
<evidence type="ECO:0000256" key="2">
    <source>
        <dbReference type="SAM" id="SignalP"/>
    </source>
</evidence>
<reference evidence="4 5" key="1">
    <citation type="submission" date="2023-06" db="EMBL/GenBank/DDBJ databases">
        <title>Actinomycetospora Odt1-22.</title>
        <authorList>
            <person name="Supong K."/>
        </authorList>
    </citation>
    <scope>NUCLEOTIDE SEQUENCE [LARGE SCALE GENOMIC DNA]</scope>
    <source>
        <strain evidence="4 5">Odt1-22</strain>
    </source>
</reference>
<name>A0ABT7MEB2_9PSEU</name>
<keyword evidence="5" id="KW-1185">Reference proteome</keyword>
<dbReference type="PANTHER" id="PTHR10579:SF43">
    <property type="entry name" value="ZINC FINGER (C3HC4-TYPE RING FINGER) FAMILY PROTEIN"/>
    <property type="match status" value="1"/>
</dbReference>
<feature type="domain" description="VWFA" evidence="3">
    <location>
        <begin position="64"/>
        <end position="258"/>
    </location>
</feature>
<feature type="signal peptide" evidence="2">
    <location>
        <begin position="1"/>
        <end position="28"/>
    </location>
</feature>
<organism evidence="4 5">
    <name type="scientific">Actinomycetospora termitidis</name>
    <dbReference type="NCBI Taxonomy" id="3053470"/>
    <lineage>
        <taxon>Bacteria</taxon>
        <taxon>Bacillati</taxon>
        <taxon>Actinomycetota</taxon>
        <taxon>Actinomycetes</taxon>
        <taxon>Pseudonocardiales</taxon>
        <taxon>Pseudonocardiaceae</taxon>
        <taxon>Actinomycetospora</taxon>
    </lineage>
</organism>
<dbReference type="Pfam" id="PF13519">
    <property type="entry name" value="VWA_2"/>
    <property type="match status" value="1"/>
</dbReference>
<dbReference type="Proteomes" id="UP001231924">
    <property type="component" value="Unassembled WGS sequence"/>
</dbReference>
<evidence type="ECO:0000259" key="3">
    <source>
        <dbReference type="PROSITE" id="PS50234"/>
    </source>
</evidence>
<dbReference type="SMART" id="SM00327">
    <property type="entry name" value="VWA"/>
    <property type="match status" value="1"/>
</dbReference>
<comment type="caution">
    <text evidence="4">The sequence shown here is derived from an EMBL/GenBank/DDBJ whole genome shotgun (WGS) entry which is preliminary data.</text>
</comment>
<keyword evidence="1" id="KW-0472">Membrane</keyword>
<accession>A0ABT7MEB2</accession>
<dbReference type="Gene3D" id="3.40.50.410">
    <property type="entry name" value="von Willebrand factor, type A domain"/>
    <property type="match status" value="1"/>
</dbReference>
<keyword evidence="1" id="KW-0812">Transmembrane</keyword>
<feature type="chain" id="PRO_5046155646" evidence="2">
    <location>
        <begin position="29"/>
        <end position="547"/>
    </location>
</feature>
<dbReference type="InterPro" id="IPR002035">
    <property type="entry name" value="VWF_A"/>
</dbReference>
<dbReference type="InterPro" id="IPR051266">
    <property type="entry name" value="CLCR"/>
</dbReference>
<keyword evidence="1" id="KW-1133">Transmembrane helix</keyword>